<dbReference type="SUPFAM" id="SSF51658">
    <property type="entry name" value="Xylose isomerase-like"/>
    <property type="match status" value="1"/>
</dbReference>
<evidence type="ECO:0000313" key="3">
    <source>
        <dbReference type="EMBL" id="GGH49409.1"/>
    </source>
</evidence>
<reference evidence="3" key="1">
    <citation type="journal article" date="2014" name="Int. J. Syst. Evol. Microbiol.">
        <title>Complete genome sequence of Corynebacterium casei LMG S-19264T (=DSM 44701T), isolated from a smear-ripened cheese.</title>
        <authorList>
            <consortium name="US DOE Joint Genome Institute (JGI-PGF)"/>
            <person name="Walter F."/>
            <person name="Albersmeier A."/>
            <person name="Kalinowski J."/>
            <person name="Ruckert C."/>
        </authorList>
    </citation>
    <scope>NUCLEOTIDE SEQUENCE</scope>
    <source>
        <strain evidence="3">CGMCC 1.15794</strain>
    </source>
</reference>
<dbReference type="EMBL" id="BMJY01000017">
    <property type="protein sequence ID" value="GGH49409.1"/>
    <property type="molecule type" value="Genomic_DNA"/>
</dbReference>
<dbReference type="InterPro" id="IPR013022">
    <property type="entry name" value="Xyl_isomerase-like_TIM-brl"/>
</dbReference>
<keyword evidence="1" id="KW-0119">Carbohydrate metabolism</keyword>
<reference evidence="3" key="2">
    <citation type="submission" date="2020-09" db="EMBL/GenBank/DDBJ databases">
        <authorList>
            <person name="Sun Q."/>
            <person name="Zhou Y."/>
        </authorList>
    </citation>
    <scope>NUCLEOTIDE SEQUENCE</scope>
    <source>
        <strain evidence="3">CGMCC 1.15794</strain>
    </source>
</reference>
<feature type="domain" description="Xylose isomerase-like TIM barrel" evidence="2">
    <location>
        <begin position="25"/>
        <end position="255"/>
    </location>
</feature>
<sequence length="288" mass="29446">MIHPISCHLNVLIPSVEDRALPGALDALAAAGCDWVGLPPLPADVDVRRLGGALGAAGLAPVVFAVQRADADASSEEPAVRQAGRDALRRAVDVAGELGAAHLTGVPYAPFGLSAPWSTAARARAAASVGELAQLAAEAGIPLTIEILNRYESSAINTVADGLAFLDEVGAEHVGIHADTFHMMIEEPDAPAAIRALGPRLGFLELGQSGRGELGSGSADIERVIRAAIDAGYTGPVAFEAFSRAVLPEGMADRLAVWRAPYEDGAALVRSAVATIRGVLAGAASDCD</sequence>
<dbReference type="AlphaFoldDB" id="A0A917MPY1"/>
<dbReference type="PANTHER" id="PTHR12110:SF41">
    <property type="entry name" value="INOSOSE DEHYDRATASE"/>
    <property type="match status" value="1"/>
</dbReference>
<organism evidence="3 4">
    <name type="scientific">Microbacterium album</name>
    <dbReference type="NCBI Taxonomy" id="2053191"/>
    <lineage>
        <taxon>Bacteria</taxon>
        <taxon>Bacillati</taxon>
        <taxon>Actinomycetota</taxon>
        <taxon>Actinomycetes</taxon>
        <taxon>Micrococcales</taxon>
        <taxon>Microbacteriaceae</taxon>
        <taxon>Microbacterium</taxon>
    </lineage>
</organism>
<evidence type="ECO:0000256" key="1">
    <source>
        <dbReference type="ARBA" id="ARBA00023277"/>
    </source>
</evidence>
<dbReference type="InterPro" id="IPR050312">
    <property type="entry name" value="IolE/XylAMocC-like"/>
</dbReference>
<evidence type="ECO:0000259" key="2">
    <source>
        <dbReference type="Pfam" id="PF01261"/>
    </source>
</evidence>
<dbReference type="InterPro" id="IPR036237">
    <property type="entry name" value="Xyl_isomerase-like_sf"/>
</dbReference>
<dbReference type="PANTHER" id="PTHR12110">
    <property type="entry name" value="HYDROXYPYRUVATE ISOMERASE"/>
    <property type="match status" value="1"/>
</dbReference>
<name>A0A917MPY1_9MICO</name>
<accession>A0A917MPY1</accession>
<comment type="caution">
    <text evidence="3">The sequence shown here is derived from an EMBL/GenBank/DDBJ whole genome shotgun (WGS) entry which is preliminary data.</text>
</comment>
<gene>
    <name evidence="3" type="ORF">GCM10010921_27540</name>
</gene>
<dbReference type="RefSeq" id="WP_188756884.1">
    <property type="nucleotide sequence ID" value="NZ_BMJY01000017.1"/>
</dbReference>
<evidence type="ECO:0000313" key="4">
    <source>
        <dbReference type="Proteomes" id="UP000657592"/>
    </source>
</evidence>
<keyword evidence="4" id="KW-1185">Reference proteome</keyword>
<dbReference type="Proteomes" id="UP000657592">
    <property type="component" value="Unassembled WGS sequence"/>
</dbReference>
<proteinExistence type="predicted"/>
<dbReference type="Pfam" id="PF01261">
    <property type="entry name" value="AP_endonuc_2"/>
    <property type="match status" value="1"/>
</dbReference>
<protein>
    <recommendedName>
        <fullName evidence="2">Xylose isomerase-like TIM barrel domain-containing protein</fullName>
    </recommendedName>
</protein>
<dbReference type="Gene3D" id="3.20.20.150">
    <property type="entry name" value="Divalent-metal-dependent TIM barrel enzymes"/>
    <property type="match status" value="1"/>
</dbReference>